<dbReference type="GO" id="GO:0006644">
    <property type="term" value="P:phospholipid metabolic process"/>
    <property type="evidence" value="ECO:0007669"/>
    <property type="project" value="InterPro"/>
</dbReference>
<dbReference type="InterPro" id="IPR033113">
    <property type="entry name" value="PLA2_histidine"/>
</dbReference>
<dbReference type="GO" id="GO:0005576">
    <property type="term" value="C:extracellular region"/>
    <property type="evidence" value="ECO:0007669"/>
    <property type="project" value="UniProtKB-SubCell"/>
</dbReference>
<organism evidence="4 5">
    <name type="scientific">Steinernema carpocapsae</name>
    <name type="common">Entomopathogenic nematode</name>
    <dbReference type="NCBI Taxonomy" id="34508"/>
    <lineage>
        <taxon>Eukaryota</taxon>
        <taxon>Metazoa</taxon>
        <taxon>Ecdysozoa</taxon>
        <taxon>Nematoda</taxon>
        <taxon>Chromadorea</taxon>
        <taxon>Rhabditida</taxon>
        <taxon>Tylenchina</taxon>
        <taxon>Panagrolaimomorpha</taxon>
        <taxon>Strongyloidoidea</taxon>
        <taxon>Steinernematidae</taxon>
        <taxon>Steinernema</taxon>
    </lineage>
</organism>
<dbReference type="AlphaFoldDB" id="A0A4U5PBQ5"/>
<keyword evidence="3" id="KW-0732">Signal</keyword>
<dbReference type="PROSITE" id="PS00118">
    <property type="entry name" value="PA2_HIS"/>
    <property type="match status" value="1"/>
</dbReference>
<sequence length="333" mass="37809">MKALLSAVLVSTGLVAIVGSVSLDEFKCGTNKVTTAFTFRSVKASCPKHMDEINECCHEHDECYNDQLGRGHCDKTFCGCLNHVVESYDANCDSIFKNMCRAVKLLGGSAYKRSKGKVLNGVREKRSGEGLNETFTLEVESTTEVATVRHVVEGTTAFPKETAVVPGEVPKEVRRHPSSLEKQSNREAELATLYEYWTSYTQIESLGIQCPRWHLAFLMIHWRSRFGTCALKAKILKTESSSPWSRPFAPAWCLYRNLLVRSQKSWAMTRSRMFLRSLINLCFGCSSPIWVLNGPYFIYFQDLSTCHYRADNYRADNYRAEQLPSCCNFVQFF</sequence>
<comment type="caution">
    <text evidence="4">The sequence shown here is derived from an EMBL/GenBank/DDBJ whole genome shotgun (WGS) entry which is preliminary data.</text>
</comment>
<keyword evidence="2" id="KW-0964">Secreted</keyword>
<dbReference type="Proteomes" id="UP000298663">
    <property type="component" value="Unassembled WGS sequence"/>
</dbReference>
<evidence type="ECO:0000256" key="2">
    <source>
        <dbReference type="ARBA" id="ARBA00022525"/>
    </source>
</evidence>
<accession>A0A4U5PBQ5</accession>
<feature type="chain" id="PRO_5020541353" description="Phospholipase A2 domain-containing protein" evidence="3">
    <location>
        <begin position="24"/>
        <end position="333"/>
    </location>
</feature>
<reference evidence="4 5" key="1">
    <citation type="journal article" date="2015" name="Genome Biol.">
        <title>Comparative genomics of Steinernema reveals deeply conserved gene regulatory networks.</title>
        <authorList>
            <person name="Dillman A.R."/>
            <person name="Macchietto M."/>
            <person name="Porter C.F."/>
            <person name="Rogers A."/>
            <person name="Williams B."/>
            <person name="Antoshechkin I."/>
            <person name="Lee M.M."/>
            <person name="Goodwin Z."/>
            <person name="Lu X."/>
            <person name="Lewis E.E."/>
            <person name="Goodrich-Blair H."/>
            <person name="Stock S.P."/>
            <person name="Adams B.J."/>
            <person name="Sternberg P.W."/>
            <person name="Mortazavi A."/>
        </authorList>
    </citation>
    <scope>NUCLEOTIDE SEQUENCE [LARGE SCALE GENOMIC DNA]</scope>
    <source>
        <strain evidence="4 5">ALL</strain>
    </source>
</reference>
<name>A0A4U5PBQ5_STECR</name>
<proteinExistence type="predicted"/>
<gene>
    <name evidence="4" type="ORF">L596_007869</name>
</gene>
<dbReference type="SUPFAM" id="SSF48619">
    <property type="entry name" value="Phospholipase A2, PLA2"/>
    <property type="match status" value="1"/>
</dbReference>
<evidence type="ECO:0000256" key="1">
    <source>
        <dbReference type="ARBA" id="ARBA00004613"/>
    </source>
</evidence>
<reference evidence="4 5" key="2">
    <citation type="journal article" date="2019" name="G3 (Bethesda)">
        <title>Hybrid Assembly of the Genome of the Entomopathogenic Nematode Steinernema carpocapsae Identifies the X-Chromosome.</title>
        <authorList>
            <person name="Serra L."/>
            <person name="Macchietto M."/>
            <person name="Macias-Munoz A."/>
            <person name="McGill C.J."/>
            <person name="Rodriguez I.M."/>
            <person name="Rodriguez B."/>
            <person name="Murad R."/>
            <person name="Mortazavi A."/>
        </authorList>
    </citation>
    <scope>NUCLEOTIDE SEQUENCE [LARGE SCALE GENOMIC DNA]</scope>
    <source>
        <strain evidence="4 5">ALL</strain>
    </source>
</reference>
<evidence type="ECO:0000256" key="3">
    <source>
        <dbReference type="SAM" id="SignalP"/>
    </source>
</evidence>
<comment type="subcellular location">
    <subcellularLocation>
        <location evidence="1">Secreted</location>
    </subcellularLocation>
</comment>
<dbReference type="InterPro" id="IPR036444">
    <property type="entry name" value="PLipase_A2_dom_sf"/>
</dbReference>
<dbReference type="PANTHER" id="PTHR34228">
    <property type="entry name" value="PROTEIN CBG09474-RELATED"/>
    <property type="match status" value="1"/>
</dbReference>
<evidence type="ECO:0000313" key="5">
    <source>
        <dbReference type="Proteomes" id="UP000298663"/>
    </source>
</evidence>
<evidence type="ECO:0008006" key="6">
    <source>
        <dbReference type="Google" id="ProtNLM"/>
    </source>
</evidence>
<dbReference type="GO" id="GO:0004623">
    <property type="term" value="F:phospholipase A2 activity"/>
    <property type="evidence" value="ECO:0007669"/>
    <property type="project" value="InterPro"/>
</dbReference>
<evidence type="ECO:0000313" key="4">
    <source>
        <dbReference type="EMBL" id="TKR93404.1"/>
    </source>
</evidence>
<protein>
    <recommendedName>
        <fullName evidence="6">Phospholipase A2 domain-containing protein</fullName>
    </recommendedName>
</protein>
<dbReference type="GO" id="GO:0050482">
    <property type="term" value="P:arachidonate secretion"/>
    <property type="evidence" value="ECO:0007669"/>
    <property type="project" value="InterPro"/>
</dbReference>
<feature type="signal peptide" evidence="3">
    <location>
        <begin position="1"/>
        <end position="23"/>
    </location>
</feature>
<dbReference type="EMBL" id="AZBU02000002">
    <property type="protein sequence ID" value="TKR93404.1"/>
    <property type="molecule type" value="Genomic_DNA"/>
</dbReference>
<keyword evidence="5" id="KW-1185">Reference proteome</keyword>
<dbReference type="OrthoDB" id="5781547at2759"/>
<dbReference type="InterPro" id="IPR053322">
    <property type="entry name" value="PLA2-like"/>
</dbReference>